<feature type="region of interest" description="Disordered" evidence="1">
    <location>
        <begin position="586"/>
        <end position="625"/>
    </location>
</feature>
<accession>A0A7E4UYM9</accession>
<reference evidence="2" key="1">
    <citation type="journal article" date="2013" name="Genetics">
        <title>The draft genome and transcriptome of Panagrellus redivivus are shaped by the harsh demands of a free-living lifestyle.</title>
        <authorList>
            <person name="Srinivasan J."/>
            <person name="Dillman A.R."/>
            <person name="Macchietto M.G."/>
            <person name="Heikkinen L."/>
            <person name="Lakso M."/>
            <person name="Fracchia K.M."/>
            <person name="Antoshechkin I."/>
            <person name="Mortazavi A."/>
            <person name="Wong G."/>
            <person name="Sternberg P.W."/>
        </authorList>
    </citation>
    <scope>NUCLEOTIDE SEQUENCE [LARGE SCALE GENOMIC DNA]</scope>
    <source>
        <strain evidence="2">MT8872</strain>
    </source>
</reference>
<reference evidence="3" key="2">
    <citation type="submission" date="2020-10" db="UniProtKB">
        <authorList>
            <consortium name="WormBaseParasite"/>
        </authorList>
    </citation>
    <scope>IDENTIFICATION</scope>
</reference>
<proteinExistence type="predicted"/>
<feature type="compositionally biased region" description="Low complexity" evidence="1">
    <location>
        <begin position="431"/>
        <end position="450"/>
    </location>
</feature>
<sequence>MRPPRGTKGNRTESERPIPRQRRESRPYVSHMQFRDGEGRQVTLFPAFRSTETLDQISRIPSPVKASTIPKQHHGHDGDAFGTNYHELVREYGPSKNDPGFLYGKDEIYKSESNPTVTRQNLEKLSINTSIPPKRPPVAPPVPPVSKIASSNGAKKAFTRNSSTSSAMKTLQRKERQQNIRQERLESTTSAKTYKSAEPAYPTSADVRKANMPRMRYIYAFPEEFREWIKPLSTQPSYTRSKSICNAELFEKSLLSSAENAQTQFEETASKKSKIVESGMNTEGAQVTAVPAAVPKALAPRRTISFDPHTTPSESPSPRVALMDELRARLAPPGGANRYRSSATTTTTTATQGQETSQHESSFESDPVFSSVPAAAQVSPETNVSTSNASFSYRPRPRREAALGNPIRSEAVTTSISSSAERGQTAKNQVQTSQTSQTRSTGTTTNTAQRSFRKSDFRKLNPEVAQLLKDTPSHIQPAVEHFILNHFENPQKALENAEYSESDFPMKHYWQRVFKVKDGKKNATIKIENLLSIEPEIGPFQGYIFEGLNNNGKAFESQMEMASSSTYRRKMSLDSSELAESKIVHARSGTVNSAESGFSSDSPVRGQSPDLHDSDDNGPMPASMSPTDVNLLTVVLKKIRQRKPIDWPELFLLKNDHCRFVIGREKELRRLRLLHPVPAEATLLERDIVDNYRCYQRALEDLVVVDELYTRLAHHIMRAEAYWYAAKITSDGSLKHHFYSLAKHNYADLLIDARSSLAPDDRSLLTILDKMTQILVEAGTDDSQSLINCQDAVYQAEKALEVKPDIKKERKIIKIKNTLMSLTSR</sequence>
<feature type="compositionally biased region" description="Pro residues" evidence="1">
    <location>
        <begin position="133"/>
        <end position="144"/>
    </location>
</feature>
<feature type="compositionally biased region" description="Polar residues" evidence="1">
    <location>
        <begin position="411"/>
        <end position="430"/>
    </location>
</feature>
<feature type="region of interest" description="Disordered" evidence="1">
    <location>
        <begin position="1"/>
        <end position="37"/>
    </location>
</feature>
<keyword evidence="2" id="KW-1185">Reference proteome</keyword>
<dbReference type="WBParaSite" id="Pan_g14401.t1">
    <property type="protein sequence ID" value="Pan_g14401.t1"/>
    <property type="gene ID" value="Pan_g14401"/>
</dbReference>
<organism evidence="2 3">
    <name type="scientific">Panagrellus redivivus</name>
    <name type="common">Microworm</name>
    <dbReference type="NCBI Taxonomy" id="6233"/>
    <lineage>
        <taxon>Eukaryota</taxon>
        <taxon>Metazoa</taxon>
        <taxon>Ecdysozoa</taxon>
        <taxon>Nematoda</taxon>
        <taxon>Chromadorea</taxon>
        <taxon>Rhabditida</taxon>
        <taxon>Tylenchina</taxon>
        <taxon>Panagrolaimomorpha</taxon>
        <taxon>Panagrolaimoidea</taxon>
        <taxon>Panagrolaimidae</taxon>
        <taxon>Panagrellus</taxon>
    </lineage>
</organism>
<feature type="compositionally biased region" description="Basic and acidic residues" evidence="1">
    <location>
        <begin position="10"/>
        <end position="26"/>
    </location>
</feature>
<feature type="compositionally biased region" description="Polar residues" evidence="1">
    <location>
        <begin position="379"/>
        <end position="391"/>
    </location>
</feature>
<protein>
    <submittedName>
        <fullName evidence="3">RanBP2-type domain-containing protein</fullName>
    </submittedName>
</protein>
<evidence type="ECO:0000256" key="1">
    <source>
        <dbReference type="SAM" id="MobiDB-lite"/>
    </source>
</evidence>
<feature type="compositionally biased region" description="Polar residues" evidence="1">
    <location>
        <begin position="589"/>
        <end position="602"/>
    </location>
</feature>
<feature type="region of interest" description="Disordered" evidence="1">
    <location>
        <begin position="331"/>
        <end position="456"/>
    </location>
</feature>
<feature type="compositionally biased region" description="Basic and acidic residues" evidence="1">
    <location>
        <begin position="172"/>
        <end position="184"/>
    </location>
</feature>
<name>A0A7E4UYM9_PANRE</name>
<dbReference type="AlphaFoldDB" id="A0A7E4UYM9"/>
<evidence type="ECO:0000313" key="2">
    <source>
        <dbReference type="Proteomes" id="UP000492821"/>
    </source>
</evidence>
<dbReference type="Proteomes" id="UP000492821">
    <property type="component" value="Unassembled WGS sequence"/>
</dbReference>
<feature type="region of interest" description="Disordered" evidence="1">
    <location>
        <begin position="128"/>
        <end position="184"/>
    </location>
</feature>
<evidence type="ECO:0000313" key="3">
    <source>
        <dbReference type="WBParaSite" id="Pan_g14401.t1"/>
    </source>
</evidence>
<feature type="compositionally biased region" description="Polar residues" evidence="1">
    <location>
        <begin position="159"/>
        <end position="169"/>
    </location>
</feature>